<name>A0AAE0ECR7_9ROSI</name>
<evidence type="ECO:0000313" key="1">
    <source>
        <dbReference type="EMBL" id="KAK3223506.1"/>
    </source>
</evidence>
<accession>A0AAE0ECR7</accession>
<reference evidence="1" key="1">
    <citation type="journal article" date="2023" name="Plant J.">
        <title>Genome sequences and population genomics provide insights into the demographic history, inbreeding, and mutation load of two 'living fossil' tree species of Dipteronia.</title>
        <authorList>
            <person name="Feng Y."/>
            <person name="Comes H.P."/>
            <person name="Chen J."/>
            <person name="Zhu S."/>
            <person name="Lu R."/>
            <person name="Zhang X."/>
            <person name="Li P."/>
            <person name="Qiu J."/>
            <person name="Olsen K.M."/>
            <person name="Qiu Y."/>
        </authorList>
    </citation>
    <scope>NUCLEOTIDE SEQUENCE</scope>
    <source>
        <strain evidence="1">NBL</strain>
    </source>
</reference>
<proteinExistence type="predicted"/>
<gene>
    <name evidence="1" type="ORF">Dsin_010531</name>
</gene>
<dbReference type="AlphaFoldDB" id="A0AAE0ECR7"/>
<evidence type="ECO:0000313" key="2">
    <source>
        <dbReference type="Proteomes" id="UP001281410"/>
    </source>
</evidence>
<comment type="caution">
    <text evidence="1">The sequence shown here is derived from an EMBL/GenBank/DDBJ whole genome shotgun (WGS) entry which is preliminary data.</text>
</comment>
<dbReference type="Proteomes" id="UP001281410">
    <property type="component" value="Unassembled WGS sequence"/>
</dbReference>
<dbReference type="EMBL" id="JANJYJ010000003">
    <property type="protein sequence ID" value="KAK3223506.1"/>
    <property type="molecule type" value="Genomic_DNA"/>
</dbReference>
<sequence>METRNQERDRRFLKLEEDFLSYKIEMASQNAKIHYQLAKLNDRLTLGHNSVDLEGSKANGKLQEAQHEIQNSKVIPASMTSKEGVVWEEFIEAVVDRFLNEKQEVVVYEFHEGFKPPAPIIVTNPAKIQEALDDAKANSKKKNSLVSALERVECPCSSRRCPSVQVSHLFDSFEIGEFASGLAGGRPCLGTDPTPKQHHGSAPERVDRELTPFPHLNWVWSATKVHWFVEEEQLRIDEIWGSIWAFIEEEEDGSARWRFWWSFGHFGRIYEGFLQRIKERSRWFSEKRRIGIFLMETEEEDADLVKEEEVRDSNDLIWGLIEERIRDFRRGIGDFVSSDFDFWVAEEE</sequence>
<organism evidence="1 2">
    <name type="scientific">Dipteronia sinensis</name>
    <dbReference type="NCBI Taxonomy" id="43782"/>
    <lineage>
        <taxon>Eukaryota</taxon>
        <taxon>Viridiplantae</taxon>
        <taxon>Streptophyta</taxon>
        <taxon>Embryophyta</taxon>
        <taxon>Tracheophyta</taxon>
        <taxon>Spermatophyta</taxon>
        <taxon>Magnoliopsida</taxon>
        <taxon>eudicotyledons</taxon>
        <taxon>Gunneridae</taxon>
        <taxon>Pentapetalae</taxon>
        <taxon>rosids</taxon>
        <taxon>malvids</taxon>
        <taxon>Sapindales</taxon>
        <taxon>Sapindaceae</taxon>
        <taxon>Hippocastanoideae</taxon>
        <taxon>Acereae</taxon>
        <taxon>Dipteronia</taxon>
    </lineage>
</organism>
<protein>
    <submittedName>
        <fullName evidence="1">Uncharacterized protein</fullName>
    </submittedName>
</protein>
<keyword evidence="2" id="KW-1185">Reference proteome</keyword>